<evidence type="ECO:0000313" key="2">
    <source>
        <dbReference type="Proteomes" id="UP000053199"/>
    </source>
</evidence>
<dbReference type="RefSeq" id="WP_058268858.1">
    <property type="nucleotide sequence ID" value="NZ_FMAZ01000006.1"/>
</dbReference>
<protein>
    <submittedName>
        <fullName evidence="1">Uncharacterized protein</fullName>
    </submittedName>
</protein>
<keyword evidence="2" id="KW-1185">Reference proteome</keyword>
<dbReference type="Proteomes" id="UP000053199">
    <property type="component" value="Unassembled WGS sequence"/>
</dbReference>
<sequence length="241" mass="25619">MKPLTDTSPPADLVQLGTWDIPSTMLDGLGTTWPGIIAGHPPLDPAAKPRRAGDGFPEQGWRVVLRDAAPWASETLVLAAPSTVRPGHWITVQLHRGSNGWVLAAPSSNPPVPTKRQRSRGLRLEWAASRFSTPHGEQAALDTVLVNGSGQPWAPTEEDVAHLHGIIHDSRGRRLGTGGLAYGRLGLPPFPELLPGGRATLQVTACTPALSGLAAGRYLVLAYLPSLDLRTPDMATLTVHP</sequence>
<proteinExistence type="predicted"/>
<accession>A0A0V8IGJ7</accession>
<comment type="caution">
    <text evidence="1">The sequence shown here is derived from an EMBL/GenBank/DDBJ whole genome shotgun (WGS) entry which is preliminary data.</text>
</comment>
<dbReference type="STRING" id="993070.AS031_14440"/>
<dbReference type="EMBL" id="LNQM01000007">
    <property type="protein sequence ID" value="KSU73885.1"/>
    <property type="molecule type" value="Genomic_DNA"/>
</dbReference>
<gene>
    <name evidence="1" type="ORF">AS031_14440</name>
</gene>
<dbReference type="AlphaFoldDB" id="A0A0V8IGJ7"/>
<name>A0A0V8IGJ7_9MICC</name>
<reference evidence="1 2" key="1">
    <citation type="journal article" date="2014" name="Arch. Microbiol.">
        <title>Arthrobacter enclensis sp. nov., isolated from sediment sample.</title>
        <authorList>
            <person name="Dastager S.G."/>
            <person name="Liu Q."/>
            <person name="Tang S.K."/>
            <person name="Krishnamurthi S."/>
            <person name="Lee J.C."/>
            <person name="Li W.J."/>
        </authorList>
    </citation>
    <scope>NUCLEOTIDE SEQUENCE [LARGE SCALE GENOMIC DNA]</scope>
    <source>
        <strain evidence="1 2">NIO-1008</strain>
    </source>
</reference>
<evidence type="ECO:0000313" key="1">
    <source>
        <dbReference type="EMBL" id="KSU73885.1"/>
    </source>
</evidence>
<organism evidence="1 2">
    <name type="scientific">Pseudarthrobacter enclensis</name>
    <dbReference type="NCBI Taxonomy" id="993070"/>
    <lineage>
        <taxon>Bacteria</taxon>
        <taxon>Bacillati</taxon>
        <taxon>Actinomycetota</taxon>
        <taxon>Actinomycetes</taxon>
        <taxon>Micrococcales</taxon>
        <taxon>Micrococcaceae</taxon>
        <taxon>Pseudarthrobacter</taxon>
    </lineage>
</organism>